<evidence type="ECO:0000256" key="2">
    <source>
        <dbReference type="ARBA" id="ARBA00022840"/>
    </source>
</evidence>
<evidence type="ECO:0000256" key="1">
    <source>
        <dbReference type="ARBA" id="ARBA00022741"/>
    </source>
</evidence>
<dbReference type="GO" id="GO:0000055">
    <property type="term" value="P:ribosomal large subunit export from nucleus"/>
    <property type="evidence" value="ECO:0007669"/>
    <property type="project" value="TreeGrafter"/>
</dbReference>
<dbReference type="PANTHER" id="PTHR48103:SF2">
    <property type="entry name" value="MIDASIN"/>
    <property type="match status" value="1"/>
</dbReference>
<dbReference type="AlphaFoldDB" id="A0A914XU47"/>
<dbReference type="SUPFAM" id="SSF52540">
    <property type="entry name" value="P-loop containing nucleoside triphosphate hydrolases"/>
    <property type="match status" value="1"/>
</dbReference>
<evidence type="ECO:0000256" key="3">
    <source>
        <dbReference type="SAM" id="MobiDB-lite"/>
    </source>
</evidence>
<feature type="region of interest" description="Disordered" evidence="3">
    <location>
        <begin position="1023"/>
        <end position="1042"/>
    </location>
</feature>
<evidence type="ECO:0000313" key="4">
    <source>
        <dbReference type="Proteomes" id="UP000887577"/>
    </source>
</evidence>
<accession>A0A914XU47</accession>
<keyword evidence="1" id="KW-0547">Nucleotide-binding</keyword>
<evidence type="ECO:0000313" key="5">
    <source>
        <dbReference type="WBParaSite" id="PSU_v2.g10493.t1"/>
    </source>
</evidence>
<dbReference type="Proteomes" id="UP000887577">
    <property type="component" value="Unplaced"/>
</dbReference>
<proteinExistence type="predicted"/>
<dbReference type="InterPro" id="IPR027417">
    <property type="entry name" value="P-loop_NTPase"/>
</dbReference>
<sequence length="1251" mass="144212">MQNYSSCCISKRGYTIYLIKEINNELFLEAQEKLNIIASKLSKVYLRFEWRSSVFVEAYKNGDWLLIEDVNCCSAAVLDRLNCCLESGGKLVLPEQIDGSIEEIEPHPSFRVFFTMDSKNGALSRAMKNRCVEFCIDEKKSWFGNFDSALNVLLLKEPLMCSTFNGEWKNEISMENLKSFLRASARTKITTEQRFSELFEALEIYPSIEEIETDKVSFHALTVAESVHRNPPLLLSSKRQLRLPFAEHPLFKHENGIVPNVLHSELQIQDFYRIAMDWEIEDSENVLPSEYELANLSLAIMASSSNCLLQNSVFYNTFKSIDEVAKNEMIDVIVDVLKRKYIPKCSTPWDLRVYSLSTFEYVSDEITDKHLLKFLALWLKHESTLMINRLQNASPFALSAAFEAGEIDTSGLQNPAYATLSFICQNLIAAIEHLELSNSGDEFRNDLNKAFDFIFGVATFMDIAVTANITVHPLLLIRQSLQDLEINHYNSKNHPLWKQIYRYFKANKRHVVEMDKFTNIIGTSSVTQTVEYIDSLNAICDVRPLEDELDYLSLKNLVPVVHEAYITSKHRRQPPKFSLDSLVYGLQNLLKTFVFIKHKNIDEDFVLHFPESPLQHFEILNRFNHEQNGTNEMLKFLTVLNSNVATYNINPNLKTAHVTSVEILLDVIIDFWKGFRFSTTSFAAIPLSALGSASNKISEYQSFIWIARNIIQNYSDILSDQIIAQTNAFMGEVSDNISFFNQCKDVLKMVIPAKGLVDPGLTNIVNLSVNQSREKVLQLFAICSKLFPAQASAHPVLRYIHDNVVKTAETIECLEQKKIKVYRTSHLKFDEFNTELRQFYSRWLSALDGYTVREGPWYRNIAFSTVLGHSTRTNTLINLAQSFCERLLFQYYDLPDVILPVYAVLQCFLLIFYLQSYLCERHLKLRRINTECSNIVDNNTFVYPSTEMFENEPALRILALEGRESVMPMQFQFEVARSLLSQPKSMEKEWNEKTDLAFEWIMKEWGLWFEKHKEKREQMFVYKSTGGKSTNENDEDDETMPDPEDLEIQALLPNFDDTDFEAASQNSAASVQSRLPDAKDLCSVVELLVNSRENINVNNSDTLLSTVWLLDFFNHSDALLNPNFDENSNPSHFVEHSILMDKHLLAIANFRQSLYSKPLKNVINVYTENDKAEVNRCVDAILRLEARVNQIREEFPEEANLKEISEIITTFLNADCGVPQMKLASWIEKILEKCEHWQKLAPRHSFMESHY</sequence>
<reference evidence="5" key="1">
    <citation type="submission" date="2022-11" db="UniProtKB">
        <authorList>
            <consortium name="WormBaseParasite"/>
        </authorList>
    </citation>
    <scope>IDENTIFICATION</scope>
</reference>
<dbReference type="GO" id="GO:0000027">
    <property type="term" value="P:ribosomal large subunit assembly"/>
    <property type="evidence" value="ECO:0007669"/>
    <property type="project" value="TreeGrafter"/>
</dbReference>
<dbReference type="GO" id="GO:0005524">
    <property type="term" value="F:ATP binding"/>
    <property type="evidence" value="ECO:0007669"/>
    <property type="project" value="UniProtKB-KW"/>
</dbReference>
<dbReference type="WBParaSite" id="PSU_v2.g10493.t1">
    <property type="protein sequence ID" value="PSU_v2.g10493.t1"/>
    <property type="gene ID" value="PSU_v2.g10493"/>
</dbReference>
<dbReference type="PANTHER" id="PTHR48103">
    <property type="entry name" value="MIDASIN-RELATED"/>
    <property type="match status" value="1"/>
</dbReference>
<organism evidence="4 5">
    <name type="scientific">Panagrolaimus superbus</name>
    <dbReference type="NCBI Taxonomy" id="310955"/>
    <lineage>
        <taxon>Eukaryota</taxon>
        <taxon>Metazoa</taxon>
        <taxon>Ecdysozoa</taxon>
        <taxon>Nematoda</taxon>
        <taxon>Chromadorea</taxon>
        <taxon>Rhabditida</taxon>
        <taxon>Tylenchina</taxon>
        <taxon>Panagrolaimomorpha</taxon>
        <taxon>Panagrolaimoidea</taxon>
        <taxon>Panagrolaimidae</taxon>
        <taxon>Panagrolaimus</taxon>
    </lineage>
</organism>
<keyword evidence="2" id="KW-0067">ATP-binding</keyword>
<keyword evidence="4" id="KW-1185">Reference proteome</keyword>
<feature type="compositionally biased region" description="Acidic residues" evidence="3">
    <location>
        <begin position="1032"/>
        <end position="1042"/>
    </location>
</feature>
<dbReference type="GO" id="GO:0005634">
    <property type="term" value="C:nucleus"/>
    <property type="evidence" value="ECO:0007669"/>
    <property type="project" value="TreeGrafter"/>
</dbReference>
<protein>
    <submittedName>
        <fullName evidence="5">Uncharacterized protein</fullName>
    </submittedName>
</protein>
<dbReference type="GO" id="GO:0030687">
    <property type="term" value="C:preribosome, large subunit precursor"/>
    <property type="evidence" value="ECO:0007669"/>
    <property type="project" value="TreeGrafter"/>
</dbReference>
<name>A0A914XU47_9BILA</name>
<dbReference type="Gene3D" id="3.40.50.300">
    <property type="entry name" value="P-loop containing nucleotide triphosphate hydrolases"/>
    <property type="match status" value="1"/>
</dbReference>